<keyword evidence="3" id="KW-1185">Reference proteome</keyword>
<feature type="compositionally biased region" description="Basic and acidic residues" evidence="1">
    <location>
        <begin position="232"/>
        <end position="241"/>
    </location>
</feature>
<feature type="region of interest" description="Disordered" evidence="1">
    <location>
        <begin position="55"/>
        <end position="156"/>
    </location>
</feature>
<evidence type="ECO:0000256" key="1">
    <source>
        <dbReference type="SAM" id="MobiDB-lite"/>
    </source>
</evidence>
<dbReference type="EMBL" id="JAHYXK010000015">
    <property type="protein sequence ID" value="MBW7468507.1"/>
    <property type="molecule type" value="Genomic_DNA"/>
</dbReference>
<comment type="caution">
    <text evidence="2">The sequence shown here is derived from an EMBL/GenBank/DDBJ whole genome shotgun (WGS) entry which is preliminary data.</text>
</comment>
<sequence length="248" mass="29721">MEGKDRYDRTGNPEHRSQYRNNERRVDEDMYRGAYRFDNSSDHRNVSTWDWKRDRDRSQGDYNRNYNRDYNQNYNNDYNRDYNKSNRRAEESGSKRDHERDWSGQTHSNRGGYDADNYNTDSHYRNQGRSYRSGNSSNWNRPRHESDHDHYNYRSVRSRMDDRDRFVGGSSNFNANYGPDNYGRGGGENYGNMAGSLSFGYDGTSNYDPDWNRQYDPLSGHRQSYHGHYTSRHPDPNRNDFDENYENS</sequence>
<dbReference type="RefSeq" id="WP_219878378.1">
    <property type="nucleotide sequence ID" value="NZ_JAHYXK010000015.1"/>
</dbReference>
<feature type="region of interest" description="Disordered" evidence="1">
    <location>
        <begin position="1"/>
        <end position="27"/>
    </location>
</feature>
<dbReference type="Proteomes" id="UP000813018">
    <property type="component" value="Unassembled WGS sequence"/>
</dbReference>
<organism evidence="2 3">
    <name type="scientific">Pontibacter aydingkolensis</name>
    <dbReference type="NCBI Taxonomy" id="1911536"/>
    <lineage>
        <taxon>Bacteria</taxon>
        <taxon>Pseudomonadati</taxon>
        <taxon>Bacteroidota</taxon>
        <taxon>Cytophagia</taxon>
        <taxon>Cytophagales</taxon>
        <taxon>Hymenobacteraceae</taxon>
        <taxon>Pontibacter</taxon>
    </lineage>
</organism>
<gene>
    <name evidence="2" type="ORF">K0O23_15630</name>
</gene>
<evidence type="ECO:0000313" key="2">
    <source>
        <dbReference type="EMBL" id="MBW7468507.1"/>
    </source>
</evidence>
<feature type="compositionally biased region" description="Polar residues" evidence="1">
    <location>
        <begin position="117"/>
        <end position="140"/>
    </location>
</feature>
<feature type="compositionally biased region" description="Basic and acidic residues" evidence="1">
    <location>
        <begin position="78"/>
        <end position="102"/>
    </location>
</feature>
<reference evidence="2 3" key="1">
    <citation type="journal article" date="2016" name="Int. J. Syst. Evol. Microbiol.">
        <title>Pontibacter aydingkolensis sp. nov., isolated from soil of a salt lake.</title>
        <authorList>
            <person name="Osman G."/>
            <person name="Zhang T."/>
            <person name="Lou K."/>
            <person name="Gao Y."/>
            <person name="Chang W."/>
            <person name="Lin Q."/>
            <person name="Yang H.M."/>
            <person name="Huo X.D."/>
            <person name="Wang N."/>
        </authorList>
    </citation>
    <scope>NUCLEOTIDE SEQUENCE [LARGE SCALE GENOMIC DNA]</scope>
    <source>
        <strain evidence="2 3">KACC 19255</strain>
    </source>
</reference>
<protein>
    <recommendedName>
        <fullName evidence="4">SWFGD domain-containing protein</fullName>
    </recommendedName>
</protein>
<feature type="compositionally biased region" description="Low complexity" evidence="1">
    <location>
        <begin position="61"/>
        <end position="77"/>
    </location>
</feature>
<feature type="compositionally biased region" description="Basic and acidic residues" evidence="1">
    <location>
        <begin position="142"/>
        <end position="156"/>
    </location>
</feature>
<evidence type="ECO:0008006" key="4">
    <source>
        <dbReference type="Google" id="ProtNLM"/>
    </source>
</evidence>
<accession>A0ABS7CYB4</accession>
<evidence type="ECO:0000313" key="3">
    <source>
        <dbReference type="Proteomes" id="UP000813018"/>
    </source>
</evidence>
<proteinExistence type="predicted"/>
<name>A0ABS7CYB4_9BACT</name>
<feature type="region of interest" description="Disordered" evidence="1">
    <location>
        <begin position="212"/>
        <end position="248"/>
    </location>
</feature>